<dbReference type="EMBL" id="CP007389">
    <property type="protein sequence ID" value="APT74370.1"/>
    <property type="molecule type" value="Genomic_DNA"/>
</dbReference>
<evidence type="ECO:0000313" key="2">
    <source>
        <dbReference type="Proteomes" id="UP000185490"/>
    </source>
</evidence>
<proteinExistence type="predicted"/>
<dbReference type="RefSeq" id="WP_012057650.1">
    <property type="nucleotide sequence ID" value="NZ_CP007389.1"/>
</dbReference>
<protein>
    <submittedName>
        <fullName evidence="1">Uncharacterized protein</fullName>
    </submittedName>
</protein>
<accession>A0ABN4UW27</accession>
<evidence type="ECO:0000313" key="1">
    <source>
        <dbReference type="EMBL" id="APT74370.1"/>
    </source>
</evidence>
<gene>
    <name evidence="1" type="ORF">BW47_07655</name>
</gene>
<keyword evidence="2" id="KW-1185">Reference proteome</keyword>
<name>A0ABN4UW27_9BACT</name>
<organism evidence="1 2">
    <name type="scientific">Thermosipho melanesiensis</name>
    <dbReference type="NCBI Taxonomy" id="46541"/>
    <lineage>
        <taxon>Bacteria</taxon>
        <taxon>Thermotogati</taxon>
        <taxon>Thermotogota</taxon>
        <taxon>Thermotogae</taxon>
        <taxon>Thermotogales</taxon>
        <taxon>Fervidobacteriaceae</taxon>
        <taxon>Thermosipho</taxon>
    </lineage>
</organism>
<dbReference type="Proteomes" id="UP000185490">
    <property type="component" value="Chromosome"/>
</dbReference>
<sequence>MVVNGNHETRIQRAVGLDPVELLCEDFGIPYESEIATLKVSLRKVSYGSKKRLPFLIVAGHGYSAARTVGGKITANARISEITAHTHQPSVVKQRRMLIDPRNKKILEQDYYIITVPSWLGFEKYARRKFMKPSAGGIAKLHLGFHVKNRGTVYKDIYVEMR</sequence>
<reference evidence="1 2" key="1">
    <citation type="submission" date="2014-02" db="EMBL/GenBank/DDBJ databases">
        <title>Diversity of Thermotogales isolates from hydrothermal vents.</title>
        <authorList>
            <person name="Haverkamp T.H.A."/>
            <person name="Lossouarn J."/>
            <person name="Geslin C."/>
            <person name="Nesbo C.L."/>
        </authorList>
    </citation>
    <scope>NUCLEOTIDE SEQUENCE [LARGE SCALE GENOMIC DNA]</scope>
    <source>
        <strain evidence="1 2">431</strain>
    </source>
</reference>